<name>A0A1I7YHG1_9BILA</name>
<evidence type="ECO:0000313" key="2">
    <source>
        <dbReference type="WBParaSite" id="L893_g16413.t1"/>
    </source>
</evidence>
<keyword evidence="1" id="KW-1185">Reference proteome</keyword>
<dbReference type="AlphaFoldDB" id="A0A1I7YHG1"/>
<organism evidence="1 2">
    <name type="scientific">Steinernema glaseri</name>
    <dbReference type="NCBI Taxonomy" id="37863"/>
    <lineage>
        <taxon>Eukaryota</taxon>
        <taxon>Metazoa</taxon>
        <taxon>Ecdysozoa</taxon>
        <taxon>Nematoda</taxon>
        <taxon>Chromadorea</taxon>
        <taxon>Rhabditida</taxon>
        <taxon>Tylenchina</taxon>
        <taxon>Panagrolaimomorpha</taxon>
        <taxon>Strongyloidoidea</taxon>
        <taxon>Steinernematidae</taxon>
        <taxon>Steinernema</taxon>
    </lineage>
</organism>
<evidence type="ECO:0000313" key="1">
    <source>
        <dbReference type="Proteomes" id="UP000095287"/>
    </source>
</evidence>
<reference evidence="2" key="1">
    <citation type="submission" date="2016-11" db="UniProtKB">
        <authorList>
            <consortium name="WormBaseParasite"/>
        </authorList>
    </citation>
    <scope>IDENTIFICATION</scope>
</reference>
<protein>
    <submittedName>
        <fullName evidence="2">Uncharacterized protein</fullName>
    </submittedName>
</protein>
<dbReference type="WBParaSite" id="L893_g16413.t1">
    <property type="protein sequence ID" value="L893_g16413.t1"/>
    <property type="gene ID" value="L893_g16413"/>
</dbReference>
<sequence>MFEHESSNTSTSMLVLPGPNELELVFPEPNVIDTGFSSAASSIPSIEATLPQPASLTPVPPTFPQDGRASCNGNVYLDGYPVYDSYSLLIFL</sequence>
<dbReference type="Proteomes" id="UP000095287">
    <property type="component" value="Unplaced"/>
</dbReference>
<accession>A0A1I7YHG1</accession>
<proteinExistence type="predicted"/>